<dbReference type="Gene3D" id="3.40.630.30">
    <property type="match status" value="1"/>
</dbReference>
<reference evidence="3" key="1">
    <citation type="submission" date="2016-06" db="EMBL/GenBank/DDBJ databases">
        <authorList>
            <person name="Varghese N."/>
            <person name="Submissions Spin"/>
        </authorList>
    </citation>
    <scope>NUCLEOTIDE SEQUENCE [LARGE SCALE GENOMIC DNA]</scope>
    <source>
        <strain evidence="3">DSM 45647</strain>
    </source>
</reference>
<dbReference type="PROSITE" id="PS51186">
    <property type="entry name" value="GNAT"/>
    <property type="match status" value="1"/>
</dbReference>
<feature type="domain" description="N-acetyltransferase" evidence="1">
    <location>
        <begin position="107"/>
        <end position="240"/>
    </location>
</feature>
<dbReference type="InterPro" id="IPR000182">
    <property type="entry name" value="GNAT_dom"/>
</dbReference>
<dbReference type="AlphaFoldDB" id="A0A1C5J2Q0"/>
<dbReference type="InterPro" id="IPR016181">
    <property type="entry name" value="Acyl_CoA_acyltransferase"/>
</dbReference>
<dbReference type="STRING" id="745366.GA0070213_108109"/>
<dbReference type="EMBL" id="FMDM01000008">
    <property type="protein sequence ID" value="SCG64541.1"/>
    <property type="molecule type" value="Genomic_DNA"/>
</dbReference>
<dbReference type="Proteomes" id="UP000199360">
    <property type="component" value="Unassembled WGS sequence"/>
</dbReference>
<name>A0A1C5J2Q0_9ACTN</name>
<dbReference type="OrthoDB" id="4824241at2"/>
<keyword evidence="3" id="KW-1185">Reference proteome</keyword>
<proteinExistence type="predicted"/>
<dbReference type="Pfam" id="PF12746">
    <property type="entry name" value="GNAT_acetyltran"/>
    <property type="match status" value="1"/>
</dbReference>
<dbReference type="SUPFAM" id="SSF55729">
    <property type="entry name" value="Acyl-CoA N-acyltransferases (Nat)"/>
    <property type="match status" value="1"/>
</dbReference>
<keyword evidence="2" id="KW-0808">Transferase</keyword>
<dbReference type="RefSeq" id="WP_091064806.1">
    <property type="nucleotide sequence ID" value="NZ_FMDM01000008.1"/>
</dbReference>
<sequence length="240" mass="24751">MATDALLVRAREAWRELAGVSMAFPAEGGVDVEVSAGSLLCPPGWVGIVALGDAAVVTVPSAGALATVRAVLRRLPVAELTDAGRLRALLPVTDVLGPASLAYLDRSHFRPAASDDVPVASGEPADLAALLASVPPGDADECGLTDITSRAFVARRAGEVLAAAGYRHWPGRVAHLSVLTGTGHRGRGLARAVASAAVADALTNQLLPQWRARPEPSRRVARALGFRRLGGQLSISLTGE</sequence>
<protein>
    <submittedName>
        <fullName evidence="2">GNAT acetyltransferase</fullName>
    </submittedName>
</protein>
<organism evidence="2 3">
    <name type="scientific">Micromonospora humi</name>
    <dbReference type="NCBI Taxonomy" id="745366"/>
    <lineage>
        <taxon>Bacteria</taxon>
        <taxon>Bacillati</taxon>
        <taxon>Actinomycetota</taxon>
        <taxon>Actinomycetes</taxon>
        <taxon>Micromonosporales</taxon>
        <taxon>Micromonosporaceae</taxon>
        <taxon>Micromonospora</taxon>
    </lineage>
</organism>
<evidence type="ECO:0000259" key="1">
    <source>
        <dbReference type="PROSITE" id="PS51186"/>
    </source>
</evidence>
<gene>
    <name evidence="2" type="ORF">GA0070213_108109</name>
</gene>
<accession>A0A1C5J2Q0</accession>
<evidence type="ECO:0000313" key="2">
    <source>
        <dbReference type="EMBL" id="SCG64541.1"/>
    </source>
</evidence>
<dbReference type="GO" id="GO:0016747">
    <property type="term" value="F:acyltransferase activity, transferring groups other than amino-acyl groups"/>
    <property type="evidence" value="ECO:0007669"/>
    <property type="project" value="InterPro"/>
</dbReference>
<dbReference type="InterPro" id="IPR027365">
    <property type="entry name" value="GNAT_acetyltra_YdfB-like"/>
</dbReference>
<evidence type="ECO:0000313" key="3">
    <source>
        <dbReference type="Proteomes" id="UP000199360"/>
    </source>
</evidence>